<reference evidence="2" key="1">
    <citation type="submission" date="2015-07" db="EMBL/GenBank/DDBJ databases">
        <title>Transcriptome Assembly of Anthurium amnicola.</title>
        <authorList>
            <person name="Suzuki J."/>
        </authorList>
    </citation>
    <scope>NUCLEOTIDE SEQUENCE</scope>
</reference>
<dbReference type="InterPro" id="IPR053197">
    <property type="entry name" value="F-box_SCFL_complex_component"/>
</dbReference>
<accession>A0A1D1YU87</accession>
<dbReference type="InterPro" id="IPR001810">
    <property type="entry name" value="F-box_dom"/>
</dbReference>
<dbReference type="PROSITE" id="PS50181">
    <property type="entry name" value="FBOX"/>
    <property type="match status" value="1"/>
</dbReference>
<dbReference type="AlphaFoldDB" id="A0A1D1YU87"/>
<dbReference type="InterPro" id="IPR036047">
    <property type="entry name" value="F-box-like_dom_sf"/>
</dbReference>
<dbReference type="Pfam" id="PF00646">
    <property type="entry name" value="F-box"/>
    <property type="match status" value="1"/>
</dbReference>
<dbReference type="PANTHER" id="PTHR34223:SF51">
    <property type="entry name" value="OS06G0556300 PROTEIN"/>
    <property type="match status" value="1"/>
</dbReference>
<dbReference type="SUPFAM" id="SSF81383">
    <property type="entry name" value="F-box domain"/>
    <property type="match status" value="1"/>
</dbReference>
<gene>
    <name evidence="2" type="primary">At3g18150_0</name>
    <name evidence="2" type="ORF">g.98009</name>
</gene>
<dbReference type="InterPro" id="IPR055411">
    <property type="entry name" value="LRR_FXL15/At3g58940/PEG3-like"/>
</dbReference>
<evidence type="ECO:0000259" key="1">
    <source>
        <dbReference type="PROSITE" id="PS50181"/>
    </source>
</evidence>
<feature type="domain" description="F-box" evidence="1">
    <location>
        <begin position="24"/>
        <end position="77"/>
    </location>
</feature>
<evidence type="ECO:0000313" key="2">
    <source>
        <dbReference type="EMBL" id="JAT58192.1"/>
    </source>
</evidence>
<protein>
    <submittedName>
        <fullName evidence="2">Putative F-box/LRR-repeat protein At3g18150</fullName>
    </submittedName>
</protein>
<organism evidence="2">
    <name type="scientific">Anthurium amnicola</name>
    <dbReference type="NCBI Taxonomy" id="1678845"/>
    <lineage>
        <taxon>Eukaryota</taxon>
        <taxon>Viridiplantae</taxon>
        <taxon>Streptophyta</taxon>
        <taxon>Embryophyta</taxon>
        <taxon>Tracheophyta</taxon>
        <taxon>Spermatophyta</taxon>
        <taxon>Magnoliopsida</taxon>
        <taxon>Liliopsida</taxon>
        <taxon>Araceae</taxon>
        <taxon>Pothoideae</taxon>
        <taxon>Potheae</taxon>
        <taxon>Anthurium</taxon>
    </lineage>
</organism>
<dbReference type="Pfam" id="PF24758">
    <property type="entry name" value="LRR_At5g56370"/>
    <property type="match status" value="1"/>
</dbReference>
<dbReference type="PANTHER" id="PTHR34223">
    <property type="entry name" value="OS11G0201299 PROTEIN"/>
    <property type="match status" value="1"/>
</dbReference>
<dbReference type="Pfam" id="PF08387">
    <property type="entry name" value="FBD"/>
    <property type="match status" value="1"/>
</dbReference>
<dbReference type="EMBL" id="GDJX01009744">
    <property type="protein sequence ID" value="JAT58192.1"/>
    <property type="molecule type" value="Transcribed_RNA"/>
</dbReference>
<dbReference type="InterPro" id="IPR053781">
    <property type="entry name" value="F-box_AtFBL13-like"/>
</dbReference>
<dbReference type="Gene3D" id="1.20.1280.50">
    <property type="match status" value="1"/>
</dbReference>
<dbReference type="Gene3D" id="3.80.10.10">
    <property type="entry name" value="Ribonuclease Inhibitor"/>
    <property type="match status" value="1"/>
</dbReference>
<proteinExistence type="predicted"/>
<dbReference type="InterPro" id="IPR006566">
    <property type="entry name" value="FBD"/>
</dbReference>
<name>A0A1D1YU87_9ARAE</name>
<sequence>MDKKVRSHFDLQRARNKEKVAEGADRISELPDVVLHHILSFLSTTEVLKTAFLGRRWRYLWTHIPTIHFDEEKFSTLESNGKFVNFVDNILNSYNAISMQKFYLLSSSFISMQSIERWFSFAADWNVKEINVQVSNRGPYTIKLPRCESVRVLSLEFQLQDVEFCSGTFSSLEFLSLERVLLDDNIGDVISKACPRLKTLHLLRCQGINSLRIGGLVLEDLKIERCVGLDTLSISGYQLQSLCVQDSFDYRSGSSCVDISAPNLQTFKWLDFVVSCFSMKNAPSLNHAHICLLFDFYPVAIVDYLQKATKLLCNLLCASCLTIEMVCFWAITNEFPDMPVSDKHWRYPNSSLDHLADVKIREFKGKEYEIEFVKFLLEYARALKGLIIILSREISDVESTKSQIFQKVRALKTASSDVKISCF</sequence>
<dbReference type="SMART" id="SM00256">
    <property type="entry name" value="FBOX"/>
    <property type="match status" value="1"/>
</dbReference>
<dbReference type="CDD" id="cd22160">
    <property type="entry name" value="F-box_AtFBL13-like"/>
    <property type="match status" value="1"/>
</dbReference>
<dbReference type="InterPro" id="IPR032675">
    <property type="entry name" value="LRR_dom_sf"/>
</dbReference>
<dbReference type="SUPFAM" id="SSF52047">
    <property type="entry name" value="RNI-like"/>
    <property type="match status" value="1"/>
</dbReference>